<evidence type="ECO:0000256" key="1">
    <source>
        <dbReference type="SAM" id="MobiDB-lite"/>
    </source>
</evidence>
<gene>
    <name evidence="2" type="primary">AlNc14C123G6750</name>
    <name evidence="2" type="ORF">ALNC14_076180</name>
</gene>
<accession>F0WJM6</accession>
<protein>
    <submittedName>
        <fullName evidence="2">AlNc14C123G6750 protein</fullName>
    </submittedName>
</protein>
<dbReference type="EMBL" id="FR824168">
    <property type="protein sequence ID" value="CCA21475.1"/>
    <property type="molecule type" value="Genomic_DNA"/>
</dbReference>
<reference evidence="2" key="1">
    <citation type="journal article" date="2011" name="PLoS Biol.">
        <title>Gene gain and loss during evolution of obligate parasitism in the white rust pathogen of Arabidopsis thaliana.</title>
        <authorList>
            <person name="Kemen E."/>
            <person name="Gardiner A."/>
            <person name="Schultz-Larsen T."/>
            <person name="Kemen A.C."/>
            <person name="Balmuth A.L."/>
            <person name="Robert-Seilaniantz A."/>
            <person name="Bailey K."/>
            <person name="Holub E."/>
            <person name="Studholme D.J."/>
            <person name="Maclean D."/>
            <person name="Jones J.D."/>
        </authorList>
    </citation>
    <scope>NUCLEOTIDE SEQUENCE</scope>
</reference>
<reference evidence="2" key="2">
    <citation type="submission" date="2011-02" db="EMBL/GenBank/DDBJ databases">
        <authorList>
            <person name="MacLean D."/>
        </authorList>
    </citation>
    <scope>NUCLEOTIDE SEQUENCE</scope>
</reference>
<name>F0WJM6_9STRA</name>
<proteinExistence type="predicted"/>
<dbReference type="AlphaFoldDB" id="F0WJM6"/>
<evidence type="ECO:0000313" key="2">
    <source>
        <dbReference type="EMBL" id="CCA21475.1"/>
    </source>
</evidence>
<feature type="compositionally biased region" description="Basic and acidic residues" evidence="1">
    <location>
        <begin position="24"/>
        <end position="52"/>
    </location>
</feature>
<sequence>MKRTHAKKMMNFQKELCQENQPTKQEDTKGSCTGKEKKLKEDKRKEAFTKTGEDEVSNKGGKLFFALAVIDPSVSNGEKFAAVPEPKSCNEAHQGKHSQKWIAVEEAELKSLEGLGTWTHVCTTSDLSVLFAVIYHTGSVASSCSHGGRVVIPVNRATVIEISHGAYNPLSFGSFATTQGKQANTVFKAEKHKSYILVIYLTKKKSRNFCSTQTNIICGSFREVESSAILSWLTILDRTSETATEFYREKSGREIVKLLDSNFLLPCSFATQSISITYQHCLVMIVCKGCQSCKFEWDKAL</sequence>
<organism evidence="2">
    <name type="scientific">Albugo laibachii Nc14</name>
    <dbReference type="NCBI Taxonomy" id="890382"/>
    <lineage>
        <taxon>Eukaryota</taxon>
        <taxon>Sar</taxon>
        <taxon>Stramenopiles</taxon>
        <taxon>Oomycota</taxon>
        <taxon>Peronosporomycetes</taxon>
        <taxon>Albuginales</taxon>
        <taxon>Albuginaceae</taxon>
        <taxon>Albugo</taxon>
    </lineage>
</organism>
<feature type="region of interest" description="Disordered" evidence="1">
    <location>
        <begin position="1"/>
        <end position="52"/>
    </location>
</feature>
<dbReference type="HOGENOM" id="CLU_951285_0_0_1"/>